<organism evidence="10 11">
    <name type="scientific">Cryobacterium glaciale</name>
    <dbReference type="NCBI Taxonomy" id="1259145"/>
    <lineage>
        <taxon>Bacteria</taxon>
        <taxon>Bacillati</taxon>
        <taxon>Actinomycetota</taxon>
        <taxon>Actinomycetes</taxon>
        <taxon>Micrococcales</taxon>
        <taxon>Microbacteriaceae</taxon>
        <taxon>Cryobacterium</taxon>
    </lineage>
</organism>
<feature type="transmembrane region" description="Helical" evidence="8">
    <location>
        <begin position="34"/>
        <end position="52"/>
    </location>
</feature>
<keyword evidence="5 8" id="KW-1133">Transmembrane helix</keyword>
<keyword evidence="3" id="KW-1003">Cell membrane</keyword>
<dbReference type="InterPro" id="IPR037185">
    <property type="entry name" value="EmrE-like"/>
</dbReference>
<evidence type="ECO:0000313" key="11">
    <source>
        <dbReference type="Proteomes" id="UP000298173"/>
    </source>
</evidence>
<feature type="transmembrane region" description="Helical" evidence="8">
    <location>
        <begin position="181"/>
        <end position="205"/>
    </location>
</feature>
<evidence type="ECO:0000256" key="7">
    <source>
        <dbReference type="SAM" id="MobiDB-lite"/>
    </source>
</evidence>
<protein>
    <submittedName>
        <fullName evidence="10">DMT family transporter</fullName>
    </submittedName>
</protein>
<dbReference type="InterPro" id="IPR000620">
    <property type="entry name" value="EamA_dom"/>
</dbReference>
<feature type="transmembrane region" description="Helical" evidence="8">
    <location>
        <begin position="225"/>
        <end position="245"/>
    </location>
</feature>
<evidence type="ECO:0000259" key="9">
    <source>
        <dbReference type="Pfam" id="PF00892"/>
    </source>
</evidence>
<gene>
    <name evidence="10" type="ORF">E3O06_10765</name>
</gene>
<feature type="transmembrane region" description="Helical" evidence="8">
    <location>
        <begin position="257"/>
        <end position="277"/>
    </location>
</feature>
<dbReference type="InterPro" id="IPR050638">
    <property type="entry name" value="AA-Vitamin_Transporters"/>
</dbReference>
<feature type="transmembrane region" description="Helical" evidence="8">
    <location>
        <begin position="64"/>
        <end position="86"/>
    </location>
</feature>
<evidence type="ECO:0000256" key="4">
    <source>
        <dbReference type="ARBA" id="ARBA00022692"/>
    </source>
</evidence>
<dbReference type="PANTHER" id="PTHR32322:SF18">
    <property type="entry name" value="S-ADENOSYLMETHIONINE_S-ADENOSYLHOMOCYSTEINE TRANSPORTER"/>
    <property type="match status" value="1"/>
</dbReference>
<comment type="similarity">
    <text evidence="2">Belongs to the EamA transporter family.</text>
</comment>
<keyword evidence="4 8" id="KW-0812">Transmembrane</keyword>
<accession>A0A4R8UX13</accession>
<evidence type="ECO:0000256" key="1">
    <source>
        <dbReference type="ARBA" id="ARBA00004651"/>
    </source>
</evidence>
<dbReference type="EMBL" id="SOEY01000020">
    <property type="protein sequence ID" value="TFB72089.1"/>
    <property type="molecule type" value="Genomic_DNA"/>
</dbReference>
<keyword evidence="11" id="KW-1185">Reference proteome</keyword>
<sequence>MKATIALVIATLLWACNYIVGGIAVQTLSPVELTWLRWLLACVPLLILAQVVERPNWASVLRHWPRLLLLAALGVGGYNLLLYTALQFTTPQSASLINAANPAVMVVLAAVLLRERIGWRGIVGLALGLVGVLLIITDGALAFVLTRTPNAGDVLMVGAIVVWSLYTIVGRGLPVPPITATAVQGTFVAVLLAPVALASGVRWPAGCAGQRGALASGVRWPADAAIGWAVIFIAIFPSIGSYVLWNAALKSIPPGRAGLFLNLITVFTVIIAVVLGAQLTTPQLVGGVIVFAGVALSTGTRRGPSPASRSGATEREHARARLPRPSPK</sequence>
<dbReference type="Pfam" id="PF00892">
    <property type="entry name" value="EamA"/>
    <property type="match status" value="2"/>
</dbReference>
<name>A0A4R8UX13_9MICO</name>
<evidence type="ECO:0000256" key="8">
    <source>
        <dbReference type="SAM" id="Phobius"/>
    </source>
</evidence>
<dbReference type="PANTHER" id="PTHR32322">
    <property type="entry name" value="INNER MEMBRANE TRANSPORTER"/>
    <property type="match status" value="1"/>
</dbReference>
<evidence type="ECO:0000256" key="5">
    <source>
        <dbReference type="ARBA" id="ARBA00022989"/>
    </source>
</evidence>
<feature type="transmembrane region" description="Helical" evidence="8">
    <location>
        <begin position="92"/>
        <end position="113"/>
    </location>
</feature>
<proteinExistence type="inferred from homology"/>
<dbReference type="Proteomes" id="UP000298173">
    <property type="component" value="Unassembled WGS sequence"/>
</dbReference>
<evidence type="ECO:0000313" key="10">
    <source>
        <dbReference type="EMBL" id="TFB72089.1"/>
    </source>
</evidence>
<comment type="caution">
    <text evidence="10">The sequence shown here is derived from an EMBL/GenBank/DDBJ whole genome shotgun (WGS) entry which is preliminary data.</text>
</comment>
<keyword evidence="6 8" id="KW-0472">Membrane</keyword>
<dbReference type="AlphaFoldDB" id="A0A4R8UX13"/>
<dbReference type="RefSeq" id="WP_134503390.1">
    <property type="nucleotide sequence ID" value="NZ_SOEY01000020.1"/>
</dbReference>
<dbReference type="SUPFAM" id="SSF103481">
    <property type="entry name" value="Multidrug resistance efflux transporter EmrE"/>
    <property type="match status" value="2"/>
</dbReference>
<dbReference type="GO" id="GO:0005886">
    <property type="term" value="C:plasma membrane"/>
    <property type="evidence" value="ECO:0007669"/>
    <property type="project" value="UniProtKB-SubCell"/>
</dbReference>
<reference evidence="10 11" key="1">
    <citation type="submission" date="2019-03" db="EMBL/GenBank/DDBJ databases">
        <title>Genomics of glacier-inhabiting Cryobacterium strains.</title>
        <authorList>
            <person name="Liu Q."/>
            <person name="Xin Y.-H."/>
        </authorList>
    </citation>
    <scope>NUCLEOTIDE SEQUENCE [LARGE SCALE GENOMIC DNA]</scope>
    <source>
        <strain evidence="10 11">HLT2-23</strain>
    </source>
</reference>
<evidence type="ECO:0000256" key="2">
    <source>
        <dbReference type="ARBA" id="ARBA00007362"/>
    </source>
</evidence>
<feature type="region of interest" description="Disordered" evidence="7">
    <location>
        <begin position="299"/>
        <end position="328"/>
    </location>
</feature>
<evidence type="ECO:0000256" key="3">
    <source>
        <dbReference type="ARBA" id="ARBA00022475"/>
    </source>
</evidence>
<feature type="transmembrane region" description="Helical" evidence="8">
    <location>
        <begin position="125"/>
        <end position="145"/>
    </location>
</feature>
<feature type="domain" description="EamA" evidence="9">
    <location>
        <begin position="3"/>
        <end position="136"/>
    </location>
</feature>
<dbReference type="OrthoDB" id="5186724at2"/>
<feature type="transmembrane region" description="Helical" evidence="8">
    <location>
        <begin position="151"/>
        <end position="169"/>
    </location>
</feature>
<comment type="subcellular location">
    <subcellularLocation>
        <location evidence="1">Cell membrane</location>
        <topology evidence="1">Multi-pass membrane protein</topology>
    </subcellularLocation>
</comment>
<feature type="domain" description="EamA" evidence="9">
    <location>
        <begin position="151"/>
        <end position="297"/>
    </location>
</feature>
<evidence type="ECO:0000256" key="6">
    <source>
        <dbReference type="ARBA" id="ARBA00023136"/>
    </source>
</evidence>